<protein>
    <submittedName>
        <fullName evidence="2">Unannotated protein</fullName>
    </submittedName>
</protein>
<reference evidence="2" key="1">
    <citation type="submission" date="2020-05" db="EMBL/GenBank/DDBJ databases">
        <authorList>
            <person name="Chiriac C."/>
            <person name="Salcher M."/>
            <person name="Ghai R."/>
            <person name="Kavagutti S V."/>
        </authorList>
    </citation>
    <scope>NUCLEOTIDE SEQUENCE</scope>
</reference>
<organism evidence="2">
    <name type="scientific">freshwater metagenome</name>
    <dbReference type="NCBI Taxonomy" id="449393"/>
    <lineage>
        <taxon>unclassified sequences</taxon>
        <taxon>metagenomes</taxon>
        <taxon>ecological metagenomes</taxon>
    </lineage>
</organism>
<evidence type="ECO:0000313" key="2">
    <source>
        <dbReference type="EMBL" id="CAB4565213.1"/>
    </source>
</evidence>
<accession>A0A6J6DSS7</accession>
<dbReference type="AlphaFoldDB" id="A0A6J6DSS7"/>
<name>A0A6J6DSS7_9ZZZZ</name>
<feature type="region of interest" description="Disordered" evidence="1">
    <location>
        <begin position="1"/>
        <end position="31"/>
    </location>
</feature>
<proteinExistence type="predicted"/>
<feature type="compositionally biased region" description="Low complexity" evidence="1">
    <location>
        <begin position="16"/>
        <end position="29"/>
    </location>
</feature>
<sequence length="71" mass="7825">MWSNTQTDSSDDRSARSAISITSSGSANAPEFGRWIPYFMMQCSSSARFDDLNGITVAQHIEEGTEWICAT</sequence>
<gene>
    <name evidence="2" type="ORF">UFOPK1493_02044</name>
</gene>
<dbReference type="EMBL" id="CAEZSR010000073">
    <property type="protein sequence ID" value="CAB4565213.1"/>
    <property type="molecule type" value="Genomic_DNA"/>
</dbReference>
<evidence type="ECO:0000256" key="1">
    <source>
        <dbReference type="SAM" id="MobiDB-lite"/>
    </source>
</evidence>